<dbReference type="Gene3D" id="1.10.3210.10">
    <property type="entry name" value="Hypothetical protein af1432"/>
    <property type="match status" value="1"/>
</dbReference>
<reference evidence="2 3" key="1">
    <citation type="submission" date="2017-11" db="EMBL/GenBank/DDBJ databases">
        <title>Comparitive Functional Genomics of Dry Heat Resistant strains isolated from the Viking Spacecraft.</title>
        <authorList>
            <person name="Seuylemezian A."/>
            <person name="Cooper K."/>
            <person name="Vaishampayan P."/>
        </authorList>
    </citation>
    <scope>NUCLEOTIDE SEQUENCE [LARGE SCALE GENOMIC DNA]</scope>
    <source>
        <strain evidence="2 3">V1-29</strain>
    </source>
</reference>
<protein>
    <recommendedName>
        <fullName evidence="1">HD/PDEase domain-containing protein</fullName>
    </recommendedName>
</protein>
<dbReference type="PANTHER" id="PTHR11373">
    <property type="entry name" value="DEOXYNUCLEOSIDE TRIPHOSPHATE TRIPHOSPHOHYDROLASE"/>
    <property type="match status" value="1"/>
</dbReference>
<accession>A0A2N5M890</accession>
<dbReference type="Proteomes" id="UP000234748">
    <property type="component" value="Unassembled WGS sequence"/>
</dbReference>
<dbReference type="SUPFAM" id="SSF109604">
    <property type="entry name" value="HD-domain/PDEase-like"/>
    <property type="match status" value="1"/>
</dbReference>
<dbReference type="OrthoDB" id="9814017at2"/>
<keyword evidence="3" id="KW-1185">Reference proteome</keyword>
<evidence type="ECO:0000313" key="2">
    <source>
        <dbReference type="EMBL" id="PLT30557.1"/>
    </source>
</evidence>
<dbReference type="Pfam" id="PF01966">
    <property type="entry name" value="HD"/>
    <property type="match status" value="1"/>
</dbReference>
<proteinExistence type="predicted"/>
<dbReference type="GO" id="GO:0008832">
    <property type="term" value="F:dGTPase activity"/>
    <property type="evidence" value="ECO:0007669"/>
    <property type="project" value="TreeGrafter"/>
</dbReference>
<dbReference type="InterPro" id="IPR050135">
    <property type="entry name" value="dGTPase-like"/>
</dbReference>
<evidence type="ECO:0000259" key="1">
    <source>
        <dbReference type="SMART" id="SM00471"/>
    </source>
</evidence>
<dbReference type="InterPro" id="IPR006674">
    <property type="entry name" value="HD_domain"/>
</dbReference>
<dbReference type="FunFam" id="1.10.3210.10:FF:000026">
    <property type="entry name" value="Metal-dependent phosphohydrolase"/>
    <property type="match status" value="1"/>
</dbReference>
<feature type="domain" description="HD/PDEase" evidence="1">
    <location>
        <begin position="46"/>
        <end position="160"/>
    </location>
</feature>
<gene>
    <name evidence="2" type="ORF">CUU66_06840</name>
</gene>
<organism evidence="2 3">
    <name type="scientific">Peribacillus deserti</name>
    <dbReference type="NCBI Taxonomy" id="673318"/>
    <lineage>
        <taxon>Bacteria</taxon>
        <taxon>Bacillati</taxon>
        <taxon>Bacillota</taxon>
        <taxon>Bacilli</taxon>
        <taxon>Bacillales</taxon>
        <taxon>Bacillaceae</taxon>
        <taxon>Peribacillus</taxon>
    </lineage>
</organism>
<dbReference type="EMBL" id="PGUY01000020">
    <property type="protein sequence ID" value="PLT30557.1"/>
    <property type="molecule type" value="Genomic_DNA"/>
</dbReference>
<dbReference type="SMART" id="SM00471">
    <property type="entry name" value="HDc"/>
    <property type="match status" value="1"/>
</dbReference>
<name>A0A2N5M890_9BACI</name>
<dbReference type="InterPro" id="IPR003607">
    <property type="entry name" value="HD/PDEase_dom"/>
</dbReference>
<dbReference type="GO" id="GO:0006203">
    <property type="term" value="P:dGTP catabolic process"/>
    <property type="evidence" value="ECO:0007669"/>
    <property type="project" value="TreeGrafter"/>
</dbReference>
<dbReference type="PANTHER" id="PTHR11373:SF41">
    <property type="entry name" value="METAL-DEPENDENT PHOSPHOHYDROLASE"/>
    <property type="match status" value="1"/>
</dbReference>
<dbReference type="AlphaFoldDB" id="A0A2N5M890"/>
<sequence>MMNVEDFLYGEFHLEQVLLDILETGAVQRLKNIHQGGASYLVNPEWNVTRYEHSVGVMLLIRKLGGSIREQIGGLIHDISHTAFSHVIDLVMKNKDQDYHDKIFPDIFSTSEIPGILQKHGYAPDEILPIDQWPLLEKPLPDLCADRIDYTLRDLVTYNKITIEEAASFLRELTLQENKICISHIDAAEWFVETYYREVIDFFLDPLNVLGYAVLSDVLSEALLRQILTVSELGKNDAEVWKTLTSSKDPVIQAKIGRLSKDMVEDERNFHYHTKKKIRIIDPLVYHKNGIRRGSEISRKITCLNEEALRRSQKGVYIRLVD</sequence>
<comment type="caution">
    <text evidence="2">The sequence shown here is derived from an EMBL/GenBank/DDBJ whole genome shotgun (WGS) entry which is preliminary data.</text>
</comment>
<evidence type="ECO:0000313" key="3">
    <source>
        <dbReference type="Proteomes" id="UP000234748"/>
    </source>
</evidence>
<dbReference type="CDD" id="cd00077">
    <property type="entry name" value="HDc"/>
    <property type="match status" value="1"/>
</dbReference>